<dbReference type="STRING" id="1122155.SAMN02745158_04248"/>
<dbReference type="EMBL" id="FQVI01000044">
    <property type="protein sequence ID" value="SHF57018.1"/>
    <property type="molecule type" value="Genomic_DNA"/>
</dbReference>
<accession>A0A1M5CQN3</accession>
<dbReference type="AlphaFoldDB" id="A0A1M5CQN3"/>
<proteinExistence type="predicted"/>
<keyword evidence="2" id="KW-1185">Reference proteome</keyword>
<protein>
    <submittedName>
        <fullName evidence="1">Uncharacterized protein</fullName>
    </submittedName>
</protein>
<sequence>MGNLNYLELFNRLMEQFPDTVTAALRKEAEQIERELKEDPVIDHMKPPKELYDRIVQELKDKGIYHEDDPGV</sequence>
<reference evidence="1 2" key="1">
    <citation type="submission" date="2016-11" db="EMBL/GenBank/DDBJ databases">
        <authorList>
            <person name="Jaros S."/>
            <person name="Januszkiewicz K."/>
            <person name="Wedrychowicz H."/>
        </authorList>
    </citation>
    <scope>NUCLEOTIDE SEQUENCE [LARGE SCALE GENOMIC DNA]</scope>
    <source>
        <strain evidence="1 2">DSM 17459</strain>
    </source>
</reference>
<dbReference type="RefSeq" id="WP_072854762.1">
    <property type="nucleotide sequence ID" value="NZ_FQVI01000044.1"/>
</dbReference>
<gene>
    <name evidence="1" type="ORF">SAMN02745158_04248</name>
</gene>
<evidence type="ECO:0000313" key="2">
    <source>
        <dbReference type="Proteomes" id="UP000184245"/>
    </source>
</evidence>
<organism evidence="1 2">
    <name type="scientific">Lactonifactor longoviformis DSM 17459</name>
    <dbReference type="NCBI Taxonomy" id="1122155"/>
    <lineage>
        <taxon>Bacteria</taxon>
        <taxon>Bacillati</taxon>
        <taxon>Bacillota</taxon>
        <taxon>Clostridia</taxon>
        <taxon>Eubacteriales</taxon>
        <taxon>Clostridiaceae</taxon>
        <taxon>Lactonifactor</taxon>
    </lineage>
</organism>
<dbReference type="OrthoDB" id="9876428at2"/>
<evidence type="ECO:0000313" key="1">
    <source>
        <dbReference type="EMBL" id="SHF57018.1"/>
    </source>
</evidence>
<dbReference type="Proteomes" id="UP000184245">
    <property type="component" value="Unassembled WGS sequence"/>
</dbReference>
<name>A0A1M5CQN3_9CLOT</name>